<name>A0AAW8URS1_ENTCA</name>
<evidence type="ECO:0000313" key="1">
    <source>
        <dbReference type="EMBL" id="MDT2965277.1"/>
    </source>
</evidence>
<organism evidence="1 2">
    <name type="scientific">Enterococcus casseliflavus</name>
    <name type="common">Enterococcus flavescens</name>
    <dbReference type="NCBI Taxonomy" id="37734"/>
    <lineage>
        <taxon>Bacteria</taxon>
        <taxon>Bacillati</taxon>
        <taxon>Bacillota</taxon>
        <taxon>Bacilli</taxon>
        <taxon>Lactobacillales</taxon>
        <taxon>Enterococcaceae</taxon>
        <taxon>Enterococcus</taxon>
    </lineage>
</organism>
<protein>
    <submittedName>
        <fullName evidence="1">Uncharacterized protein</fullName>
    </submittedName>
</protein>
<dbReference type="AlphaFoldDB" id="A0AAW8URS1"/>
<accession>A0AAW8URS1</accession>
<dbReference type="EMBL" id="JARQDV010000006">
    <property type="protein sequence ID" value="MDT2965277.1"/>
    <property type="molecule type" value="Genomic_DNA"/>
</dbReference>
<dbReference type="RefSeq" id="WP_142967746.1">
    <property type="nucleotide sequence ID" value="NZ_CABHDD010000001.1"/>
</dbReference>
<reference evidence="1" key="1">
    <citation type="submission" date="2023-03" db="EMBL/GenBank/DDBJ databases">
        <authorList>
            <person name="Shen W."/>
            <person name="Cai J."/>
        </authorList>
    </citation>
    <scope>NUCLEOTIDE SEQUENCE</scope>
    <source>
        <strain evidence="1">K72-2</strain>
    </source>
</reference>
<proteinExistence type="predicted"/>
<comment type="caution">
    <text evidence="1">The sequence shown here is derived from an EMBL/GenBank/DDBJ whole genome shotgun (WGS) entry which is preliminary data.</text>
</comment>
<sequence>MSLQPAHETAAQNEGFNIRLASSVCMDQEKNQLGFRPNWFCLAKATSMLLPIHLCNLLTD</sequence>
<gene>
    <name evidence="1" type="ORF">P7I32_11690</name>
</gene>
<evidence type="ECO:0000313" key="2">
    <source>
        <dbReference type="Proteomes" id="UP001268896"/>
    </source>
</evidence>
<dbReference type="Proteomes" id="UP001268896">
    <property type="component" value="Unassembled WGS sequence"/>
</dbReference>